<evidence type="ECO:0000313" key="3">
    <source>
        <dbReference type="Proteomes" id="UP000240042"/>
    </source>
</evidence>
<dbReference type="PANTHER" id="PTHR43155:SF2">
    <property type="entry name" value="CYCLIC DI-GMP PHOSPHODIESTERASE PA4108"/>
    <property type="match status" value="1"/>
</dbReference>
<dbReference type="EMBL" id="FOKY01000020">
    <property type="protein sequence ID" value="SFB91385.1"/>
    <property type="molecule type" value="Genomic_DNA"/>
</dbReference>
<dbReference type="PROSITE" id="PS51832">
    <property type="entry name" value="HD_GYP"/>
    <property type="match status" value="1"/>
</dbReference>
<dbReference type="Gene3D" id="1.10.3210.10">
    <property type="entry name" value="Hypothetical protein af1432"/>
    <property type="match status" value="1"/>
</dbReference>
<dbReference type="Pfam" id="PF13487">
    <property type="entry name" value="HD_5"/>
    <property type="match status" value="1"/>
</dbReference>
<evidence type="ECO:0000259" key="1">
    <source>
        <dbReference type="PROSITE" id="PS51832"/>
    </source>
</evidence>
<feature type="domain" description="HD-GYP" evidence="1">
    <location>
        <begin position="120"/>
        <end position="316"/>
    </location>
</feature>
<dbReference type="SUPFAM" id="SSF109604">
    <property type="entry name" value="HD-domain/PDEase-like"/>
    <property type="match status" value="1"/>
</dbReference>
<proteinExistence type="predicted"/>
<dbReference type="InterPro" id="IPR037522">
    <property type="entry name" value="HD_GYP_dom"/>
</dbReference>
<sequence length="417" mass="48245">MSQAKKYNLSQLQSGMMFTDALYNKKMTVLLPGFYPILPEFLIEWAEEKQDTFITYGMLIRNDSLFRTTLPGYIDISVRQYIALYNQSLAILKAQFQDLKHIDIGEFQKIATQWTESLLKEKDAHLLLRVIRYANPLEEDYFYAHMLDVSLLSLAILYQREHSSMKLIQIALSGLLYDIGMTRLPEYMLNSQDSFDAVQKQEIEKHTVLGFQMITRELRLPTMFAMPALEHHERFDGSGYPRKLRGPSMSMNSAIIGLADIFTSQIRNRTFKPAREPAEILKDFVATTMNHFNPEFVRLFLSFINIYPASSFVTLNTGEIVTVVRTYILYPQRPTVMLVCDKDGKRDLSRKEIPLHLPENEHLHIVGMFSRKHLFSLSHLHVIPVYDELMPRGQNPNYVPLDPLADADGNKEINIQL</sequence>
<dbReference type="InterPro" id="IPR003607">
    <property type="entry name" value="HD/PDEase_dom"/>
</dbReference>
<dbReference type="PANTHER" id="PTHR43155">
    <property type="entry name" value="CYCLIC DI-GMP PHOSPHODIESTERASE PA4108-RELATED"/>
    <property type="match status" value="1"/>
</dbReference>
<dbReference type="Proteomes" id="UP000240042">
    <property type="component" value="Unassembled WGS sequence"/>
</dbReference>
<dbReference type="STRING" id="34097.SAMN02745150_01293"/>
<dbReference type="OrthoDB" id="9781505at2"/>
<reference evidence="3" key="1">
    <citation type="submission" date="2016-10" db="EMBL/GenBank/DDBJ databases">
        <authorList>
            <person name="Varghese N."/>
            <person name="Submissions S."/>
        </authorList>
    </citation>
    <scope>NUCLEOTIDE SEQUENCE [LARGE SCALE GENOMIC DNA]</scope>
    <source>
        <strain evidence="3">ATCC 43811</strain>
    </source>
</reference>
<gene>
    <name evidence="2" type="ORF">SAMN02745150_01293</name>
</gene>
<evidence type="ECO:0000313" key="2">
    <source>
        <dbReference type="EMBL" id="SFB91385.1"/>
    </source>
</evidence>
<dbReference type="AlphaFoldDB" id="A0A1I1EW65"/>
<protein>
    <submittedName>
        <fullName evidence="2">HD domain-containing protein</fullName>
    </submittedName>
</protein>
<organism evidence="2 3">
    <name type="scientific">Brevinema andersonii</name>
    <dbReference type="NCBI Taxonomy" id="34097"/>
    <lineage>
        <taxon>Bacteria</taxon>
        <taxon>Pseudomonadati</taxon>
        <taxon>Spirochaetota</taxon>
        <taxon>Spirochaetia</taxon>
        <taxon>Brevinematales</taxon>
        <taxon>Brevinemataceae</taxon>
        <taxon>Brevinema</taxon>
    </lineage>
</organism>
<keyword evidence="3" id="KW-1185">Reference proteome</keyword>
<accession>A0A1I1EW65</accession>
<dbReference type="RefSeq" id="WP_092319839.1">
    <property type="nucleotide sequence ID" value="NZ_FOKY01000020.1"/>
</dbReference>
<name>A0A1I1EW65_BREAD</name>
<dbReference type="CDD" id="cd00077">
    <property type="entry name" value="HDc"/>
    <property type="match status" value="1"/>
</dbReference>